<organism evidence="1 2">
    <name type="scientific">Cylicostephanus goldi</name>
    <name type="common">Nematode worm</name>
    <dbReference type="NCBI Taxonomy" id="71465"/>
    <lineage>
        <taxon>Eukaryota</taxon>
        <taxon>Metazoa</taxon>
        <taxon>Ecdysozoa</taxon>
        <taxon>Nematoda</taxon>
        <taxon>Chromadorea</taxon>
        <taxon>Rhabditida</taxon>
        <taxon>Rhabditina</taxon>
        <taxon>Rhabditomorpha</taxon>
        <taxon>Strongyloidea</taxon>
        <taxon>Strongylidae</taxon>
        <taxon>Cylicostephanus</taxon>
    </lineage>
</organism>
<evidence type="ECO:0008006" key="3">
    <source>
        <dbReference type="Google" id="ProtNLM"/>
    </source>
</evidence>
<evidence type="ECO:0000313" key="2">
    <source>
        <dbReference type="Proteomes" id="UP000271889"/>
    </source>
</evidence>
<sequence length="104" mass="12009">MYNYRDDVESYTAEAELLSAVAFDIFDETDAKIGLWAYGNTDLPKNVSETLKNMNNNYDELNKRLSKMKYVEISNPKTTRMAVDMINDMYDRDGRVNCLVFLSA</sequence>
<dbReference type="Proteomes" id="UP000271889">
    <property type="component" value="Unassembled WGS sequence"/>
</dbReference>
<evidence type="ECO:0000313" key="1">
    <source>
        <dbReference type="EMBL" id="VDK60496.1"/>
    </source>
</evidence>
<keyword evidence="2" id="KW-1185">Reference proteome</keyword>
<dbReference type="EMBL" id="UYRV01014751">
    <property type="protein sequence ID" value="VDK60496.1"/>
    <property type="molecule type" value="Genomic_DNA"/>
</dbReference>
<reference evidence="1 2" key="1">
    <citation type="submission" date="2018-11" db="EMBL/GenBank/DDBJ databases">
        <authorList>
            <consortium name="Pathogen Informatics"/>
        </authorList>
    </citation>
    <scope>NUCLEOTIDE SEQUENCE [LARGE SCALE GENOMIC DNA]</scope>
</reference>
<feature type="non-terminal residue" evidence="1">
    <location>
        <position position="104"/>
    </location>
</feature>
<dbReference type="OrthoDB" id="5872984at2759"/>
<accession>A0A3P6RDX5</accession>
<dbReference type="AlphaFoldDB" id="A0A3P6RDX5"/>
<protein>
    <recommendedName>
        <fullName evidence="3">VWFA domain-containing protein</fullName>
    </recommendedName>
</protein>
<name>A0A3P6RDX5_CYLGO</name>
<proteinExistence type="predicted"/>
<gene>
    <name evidence="1" type="ORF">CGOC_LOCUS5032</name>
</gene>